<evidence type="ECO:0000256" key="4">
    <source>
        <dbReference type="SAM" id="Coils"/>
    </source>
</evidence>
<dbReference type="InterPro" id="IPR004358">
    <property type="entry name" value="Sig_transdc_His_kin-like_C"/>
</dbReference>
<keyword evidence="4" id="KW-0175">Coiled coil</keyword>
<feature type="domain" description="PAC" evidence="9">
    <location>
        <begin position="386"/>
        <end position="439"/>
    </location>
</feature>
<evidence type="ECO:0000256" key="2">
    <source>
        <dbReference type="ARBA" id="ARBA00012438"/>
    </source>
</evidence>
<dbReference type="SUPFAM" id="SSF55785">
    <property type="entry name" value="PYP-like sensor domain (PAS domain)"/>
    <property type="match status" value="1"/>
</dbReference>
<gene>
    <name evidence="10" type="ordered locus">Dde_2950</name>
</gene>
<dbReference type="Pfam" id="PF00497">
    <property type="entry name" value="SBP_bac_3"/>
    <property type="match status" value="1"/>
</dbReference>
<dbReference type="PANTHER" id="PTHR43065:SF42">
    <property type="entry name" value="TWO-COMPONENT SENSOR PPRA"/>
    <property type="match status" value="1"/>
</dbReference>
<dbReference type="EMBL" id="CP000112">
    <property type="protein sequence ID" value="ABB39744.1"/>
    <property type="molecule type" value="Genomic_DNA"/>
</dbReference>
<dbReference type="PANTHER" id="PTHR43065">
    <property type="entry name" value="SENSOR HISTIDINE KINASE"/>
    <property type="match status" value="1"/>
</dbReference>
<evidence type="ECO:0000313" key="11">
    <source>
        <dbReference type="Proteomes" id="UP000002710"/>
    </source>
</evidence>
<dbReference type="InterPro" id="IPR036097">
    <property type="entry name" value="HisK_dim/P_sf"/>
</dbReference>
<keyword evidence="3" id="KW-0597">Phosphoprotein</keyword>
<dbReference type="InterPro" id="IPR000700">
    <property type="entry name" value="PAS-assoc_C"/>
</dbReference>
<dbReference type="Gene3D" id="3.30.565.10">
    <property type="entry name" value="Histidine kinase-like ATPase, C-terminal domain"/>
    <property type="match status" value="1"/>
</dbReference>
<dbReference type="CDD" id="cd00082">
    <property type="entry name" value="HisKA"/>
    <property type="match status" value="1"/>
</dbReference>
<dbReference type="Gene3D" id="1.10.287.130">
    <property type="match status" value="1"/>
</dbReference>
<evidence type="ECO:0000313" key="10">
    <source>
        <dbReference type="EMBL" id="ABB39744.1"/>
    </source>
</evidence>
<proteinExistence type="predicted"/>
<dbReference type="PROSITE" id="PS50112">
    <property type="entry name" value="PAS"/>
    <property type="match status" value="1"/>
</dbReference>
<feature type="coiled-coil region" evidence="4">
    <location>
        <begin position="287"/>
        <end position="324"/>
    </location>
</feature>
<evidence type="ECO:0000256" key="5">
    <source>
        <dbReference type="SAM" id="Phobius"/>
    </source>
</evidence>
<dbReference type="SMART" id="SM00387">
    <property type="entry name" value="HATPase_c"/>
    <property type="match status" value="1"/>
</dbReference>
<dbReference type="PRINTS" id="PR00344">
    <property type="entry name" value="BCTRLSENSOR"/>
</dbReference>
<dbReference type="NCBIfam" id="TIGR00229">
    <property type="entry name" value="sensory_box"/>
    <property type="match status" value="1"/>
</dbReference>
<dbReference type="GO" id="GO:0000155">
    <property type="term" value="F:phosphorelay sensor kinase activity"/>
    <property type="evidence" value="ECO:0007669"/>
    <property type="project" value="InterPro"/>
</dbReference>
<dbReference type="SMART" id="SM00388">
    <property type="entry name" value="HisKA"/>
    <property type="match status" value="1"/>
</dbReference>
<dbReference type="Gene3D" id="3.30.450.20">
    <property type="entry name" value="PAS domain"/>
    <property type="match status" value="1"/>
</dbReference>
<dbReference type="Gene3D" id="3.40.190.10">
    <property type="entry name" value="Periplasmic binding protein-like II"/>
    <property type="match status" value="2"/>
</dbReference>
<dbReference type="STRING" id="207559.Dde_2950"/>
<name>Q30X52_OLEA2</name>
<evidence type="ECO:0000256" key="6">
    <source>
        <dbReference type="SAM" id="SignalP"/>
    </source>
</evidence>
<reference evidence="10 11" key="1">
    <citation type="journal article" date="2011" name="J. Bacteriol.">
        <title>Complete genome sequence and updated annotation of Desulfovibrio alaskensis G20.</title>
        <authorList>
            <person name="Hauser L.J."/>
            <person name="Land M.L."/>
            <person name="Brown S.D."/>
            <person name="Larimer F."/>
            <person name="Keller K.L."/>
            <person name="Rapp-Giles B.J."/>
            <person name="Price M.N."/>
            <person name="Lin M."/>
            <person name="Bruce D.C."/>
            <person name="Detter J.C."/>
            <person name="Tapia R."/>
            <person name="Han C.S."/>
            <person name="Goodwin L.A."/>
            <person name="Cheng J.F."/>
            <person name="Pitluck S."/>
            <person name="Copeland A."/>
            <person name="Lucas S."/>
            <person name="Nolan M."/>
            <person name="Lapidus A.L."/>
            <person name="Palumbo A.V."/>
            <person name="Wall J.D."/>
        </authorList>
    </citation>
    <scope>NUCLEOTIDE SEQUENCE [LARGE SCALE GENOMIC DNA]</scope>
    <source>
        <strain evidence="11">ATCC BAA 1058 / DSM 17464 / G20</strain>
    </source>
</reference>
<dbReference type="InterPro" id="IPR005467">
    <property type="entry name" value="His_kinase_dom"/>
</dbReference>
<dbReference type="SMART" id="SM00062">
    <property type="entry name" value="PBPb"/>
    <property type="match status" value="1"/>
</dbReference>
<dbReference type="InterPro" id="IPR036890">
    <property type="entry name" value="HATPase_C_sf"/>
</dbReference>
<feature type="transmembrane region" description="Helical" evidence="5">
    <location>
        <begin position="264"/>
        <end position="286"/>
    </location>
</feature>
<dbReference type="EC" id="2.7.13.3" evidence="2"/>
<keyword evidence="6" id="KW-0732">Signal</keyword>
<accession>Q30X52</accession>
<dbReference type="HOGENOM" id="CLU_000445_114_69_7"/>
<dbReference type="eggNOG" id="COG0834">
    <property type="taxonomic scope" value="Bacteria"/>
</dbReference>
<protein>
    <recommendedName>
        <fullName evidence="2">histidine kinase</fullName>
        <ecNumber evidence="2">2.7.13.3</ecNumber>
    </recommendedName>
</protein>
<evidence type="ECO:0000259" key="7">
    <source>
        <dbReference type="PROSITE" id="PS50109"/>
    </source>
</evidence>
<feature type="signal peptide" evidence="6">
    <location>
        <begin position="1"/>
        <end position="32"/>
    </location>
</feature>
<dbReference type="Pfam" id="PF02518">
    <property type="entry name" value="HATPase_c"/>
    <property type="match status" value="1"/>
</dbReference>
<feature type="domain" description="PAS" evidence="8">
    <location>
        <begin position="314"/>
        <end position="366"/>
    </location>
</feature>
<dbReference type="InterPro" id="IPR001638">
    <property type="entry name" value="Solute-binding_3/MltF_N"/>
</dbReference>
<comment type="catalytic activity">
    <reaction evidence="1">
        <text>ATP + protein L-histidine = ADP + protein N-phospho-L-histidine.</text>
        <dbReference type="EC" id="2.7.13.3"/>
    </reaction>
</comment>
<dbReference type="InterPro" id="IPR035965">
    <property type="entry name" value="PAS-like_dom_sf"/>
</dbReference>
<dbReference type="SUPFAM" id="SSF53850">
    <property type="entry name" value="Periplasmic binding protein-like II"/>
    <property type="match status" value="1"/>
</dbReference>
<dbReference type="SUPFAM" id="SSF47384">
    <property type="entry name" value="Homodimeric domain of signal transducing histidine kinase"/>
    <property type="match status" value="1"/>
</dbReference>
<keyword evidence="5" id="KW-0472">Membrane</keyword>
<sequence>MRVFSALMRRSCAFFLMLALCLCLQTAGHAHGQTLEFRCDDSLPPYEFLAYGRAQGFTVDLVQAIARDSGLHVQIIPGPWHVIKAELDAGNTDALTGMYYTRERARQVLFSEPYTVVSHSIFVRKGSRAMTAEDLKGAVVAVQRNDIMHEYAQKHLTGSTLLPCTTRLEALQAVSDGRAEAALLGRLMALQLMYEHNITNVTVSGEALLTTPLCFGFAPDRKDIMVIFNEGLAHLRMTGEFDVIYEKWFGRLERRAAEEVVRRYAAWVLTPLFFIMAAGLCWLVILKKRLARRTLQLQVQVEKLQETEKALAESERQYRSIFETIRDGFYRADMQGRVVLCNPAAADMLGYSMEELAGKNIAQDLYRHPYERRKLLSHLEREEAAANVQVEMLHKNGSIVLIETNSRLVRDETTGEPVAVEGVIRDVTARNRLEALIARTEKMISLGGLASGMAHEINNPLGAILQGVQNISRRLDSRLAANIQAAADSGISTEGLEDYIRRRNIRKLLHSVRSAGEQAAGIVRSMLSFSQTGTPVLMPSDINALTERVITLVRSECRLSEQLCFSDIALHVELASGLPPVPCSPAEIEQVLLHLLRNAAQALAHGKTTAPRITIRTALDARHIRIEVEDNGPGVDEDTARRIFDPFFTTREVGQGTGLGLSVAYFIVTQNHNGSIYHEPAESGGVRFVIRLPLFPGAPSGQDARPSSAL</sequence>
<dbReference type="CDD" id="cd13704">
    <property type="entry name" value="PBP2_HisK"/>
    <property type="match status" value="1"/>
</dbReference>
<dbReference type="InterPro" id="IPR003594">
    <property type="entry name" value="HATPase_dom"/>
</dbReference>
<keyword evidence="5" id="KW-1133">Transmembrane helix</keyword>
<dbReference type="InterPro" id="IPR003661">
    <property type="entry name" value="HisK_dim/P_dom"/>
</dbReference>
<dbReference type="Proteomes" id="UP000002710">
    <property type="component" value="Chromosome"/>
</dbReference>
<organism evidence="10 11">
    <name type="scientific">Oleidesulfovibrio alaskensis (strain ATCC BAA-1058 / DSM 17464 / G20)</name>
    <name type="common">Desulfovibrio alaskensis</name>
    <dbReference type="NCBI Taxonomy" id="207559"/>
    <lineage>
        <taxon>Bacteria</taxon>
        <taxon>Pseudomonadati</taxon>
        <taxon>Thermodesulfobacteriota</taxon>
        <taxon>Desulfovibrionia</taxon>
        <taxon>Desulfovibrionales</taxon>
        <taxon>Desulfovibrionaceae</taxon>
        <taxon>Oleidesulfovibrio</taxon>
    </lineage>
</organism>
<dbReference type="RefSeq" id="WP_011368722.1">
    <property type="nucleotide sequence ID" value="NC_007519.1"/>
</dbReference>
<keyword evidence="11" id="KW-1185">Reference proteome</keyword>
<dbReference type="AlphaFoldDB" id="Q30X52"/>
<dbReference type="Pfam" id="PF13426">
    <property type="entry name" value="PAS_9"/>
    <property type="match status" value="1"/>
</dbReference>
<evidence type="ECO:0000259" key="9">
    <source>
        <dbReference type="PROSITE" id="PS50113"/>
    </source>
</evidence>
<feature type="domain" description="Histidine kinase" evidence="7">
    <location>
        <begin position="452"/>
        <end position="696"/>
    </location>
</feature>
<keyword evidence="10" id="KW-0808">Transferase</keyword>
<keyword evidence="10" id="KW-0418">Kinase</keyword>
<dbReference type="SMART" id="SM00086">
    <property type="entry name" value="PAC"/>
    <property type="match status" value="1"/>
</dbReference>
<dbReference type="KEGG" id="dde:Dde_2950"/>
<evidence type="ECO:0000259" key="8">
    <source>
        <dbReference type="PROSITE" id="PS50112"/>
    </source>
</evidence>
<evidence type="ECO:0000256" key="3">
    <source>
        <dbReference type="ARBA" id="ARBA00022553"/>
    </source>
</evidence>
<feature type="chain" id="PRO_5004219901" description="histidine kinase" evidence="6">
    <location>
        <begin position="33"/>
        <end position="710"/>
    </location>
</feature>
<dbReference type="CDD" id="cd00130">
    <property type="entry name" value="PAS"/>
    <property type="match status" value="1"/>
</dbReference>
<dbReference type="PROSITE" id="PS50113">
    <property type="entry name" value="PAC"/>
    <property type="match status" value="1"/>
</dbReference>
<dbReference type="eggNOG" id="COG3852">
    <property type="taxonomic scope" value="Bacteria"/>
</dbReference>
<dbReference type="InterPro" id="IPR000014">
    <property type="entry name" value="PAS"/>
</dbReference>
<keyword evidence="5" id="KW-0812">Transmembrane</keyword>
<evidence type="ECO:0000256" key="1">
    <source>
        <dbReference type="ARBA" id="ARBA00000085"/>
    </source>
</evidence>
<dbReference type="SMART" id="SM00091">
    <property type="entry name" value="PAS"/>
    <property type="match status" value="1"/>
</dbReference>
<dbReference type="SUPFAM" id="SSF55874">
    <property type="entry name" value="ATPase domain of HSP90 chaperone/DNA topoisomerase II/histidine kinase"/>
    <property type="match status" value="1"/>
</dbReference>
<dbReference type="InterPro" id="IPR001610">
    <property type="entry name" value="PAC"/>
</dbReference>
<dbReference type="PROSITE" id="PS50109">
    <property type="entry name" value="HIS_KIN"/>
    <property type="match status" value="1"/>
</dbReference>